<dbReference type="InterPro" id="IPR004625">
    <property type="entry name" value="PyrdxlKinase"/>
</dbReference>
<evidence type="ECO:0000259" key="7">
    <source>
        <dbReference type="Pfam" id="PF08543"/>
    </source>
</evidence>
<keyword evidence="5 8" id="KW-0418">Kinase</keyword>
<dbReference type="SUPFAM" id="SSF53613">
    <property type="entry name" value="Ribokinase-like"/>
    <property type="match status" value="1"/>
</dbReference>
<dbReference type="GO" id="GO:0009443">
    <property type="term" value="P:pyridoxal 5'-phosphate salvage"/>
    <property type="evidence" value="ECO:0007669"/>
    <property type="project" value="InterPro"/>
</dbReference>
<name>A0A4S9LVR6_AURPU</name>
<gene>
    <name evidence="8" type="ORF">D6D01_02201</name>
</gene>
<evidence type="ECO:0000256" key="2">
    <source>
        <dbReference type="ARBA" id="ARBA00012104"/>
    </source>
</evidence>
<comment type="similarity">
    <text evidence="1">Belongs to the pyridoxine kinase family.</text>
</comment>
<evidence type="ECO:0000256" key="4">
    <source>
        <dbReference type="ARBA" id="ARBA00022741"/>
    </source>
</evidence>
<keyword evidence="3" id="KW-0808">Transferase</keyword>
<evidence type="ECO:0000256" key="1">
    <source>
        <dbReference type="ARBA" id="ARBA00008805"/>
    </source>
</evidence>
<dbReference type="GO" id="GO:0008478">
    <property type="term" value="F:pyridoxal kinase activity"/>
    <property type="evidence" value="ECO:0007669"/>
    <property type="project" value="UniProtKB-EC"/>
</dbReference>
<comment type="caution">
    <text evidence="8">The sequence shown here is derived from an EMBL/GenBank/DDBJ whole genome shotgun (WGS) entry which is preliminary data.</text>
</comment>
<dbReference type="PANTHER" id="PTHR10534">
    <property type="entry name" value="PYRIDOXAL KINASE"/>
    <property type="match status" value="1"/>
</dbReference>
<accession>A0A4S9LVR6</accession>
<dbReference type="PANTHER" id="PTHR10534:SF2">
    <property type="entry name" value="PYRIDOXAL KINASE"/>
    <property type="match status" value="1"/>
</dbReference>
<proteinExistence type="inferred from homology"/>
<dbReference type="InterPro" id="IPR013749">
    <property type="entry name" value="PM/HMP-P_kinase-1"/>
</dbReference>
<dbReference type="Proteomes" id="UP000306584">
    <property type="component" value="Unassembled WGS sequence"/>
</dbReference>
<evidence type="ECO:0000256" key="6">
    <source>
        <dbReference type="ARBA" id="ARBA00022840"/>
    </source>
</evidence>
<feature type="domain" description="Pyridoxamine kinase/Phosphomethylpyrimidine kinase" evidence="7">
    <location>
        <begin position="247"/>
        <end position="379"/>
    </location>
</feature>
<dbReference type="Gene3D" id="3.40.1190.20">
    <property type="match status" value="1"/>
</dbReference>
<evidence type="ECO:0000256" key="3">
    <source>
        <dbReference type="ARBA" id="ARBA00022679"/>
    </source>
</evidence>
<evidence type="ECO:0000313" key="8">
    <source>
        <dbReference type="EMBL" id="THY33614.1"/>
    </source>
</evidence>
<dbReference type="Pfam" id="PF08543">
    <property type="entry name" value="Phos_pyr_kin"/>
    <property type="match status" value="1"/>
</dbReference>
<evidence type="ECO:0000256" key="5">
    <source>
        <dbReference type="ARBA" id="ARBA00022777"/>
    </source>
</evidence>
<keyword evidence="6" id="KW-0067">ATP-binding</keyword>
<dbReference type="GO" id="GO:0005524">
    <property type="term" value="F:ATP binding"/>
    <property type="evidence" value="ECO:0007669"/>
    <property type="project" value="UniProtKB-KW"/>
</dbReference>
<dbReference type="InterPro" id="IPR029056">
    <property type="entry name" value="Ribokinase-like"/>
</dbReference>
<keyword evidence="4" id="KW-0547">Nucleotide-binding</keyword>
<dbReference type="EMBL" id="QZBD01000047">
    <property type="protein sequence ID" value="THY33614.1"/>
    <property type="molecule type" value="Genomic_DNA"/>
</dbReference>
<dbReference type="AlphaFoldDB" id="A0A4S9LVR6"/>
<reference evidence="8 9" key="1">
    <citation type="submission" date="2018-10" db="EMBL/GenBank/DDBJ databases">
        <title>Fifty Aureobasidium pullulans genomes reveal a recombining polyextremotolerant generalist.</title>
        <authorList>
            <person name="Gostincar C."/>
            <person name="Turk M."/>
            <person name="Zajc J."/>
            <person name="Gunde-Cimerman N."/>
        </authorList>
    </citation>
    <scope>NUCLEOTIDE SEQUENCE [LARGE SCALE GENOMIC DNA]</scope>
    <source>
        <strain evidence="8 9">EXF-6604</strain>
    </source>
</reference>
<sequence>MIWCFRRFNDLLLGKKHAVDDHTARLRSDDQCLYTNSNEIFYRTLQLLSDVLSIHLFFDEPGQAPPTSAGLIAYLPNPFVFENHEDREQLTFQPNLHCNKYGGSARNPRFGSCQPCKRNVDAHIKQVRSMTNCSKGSLWRYSTEWRLLHYNSYVGNTMATFVMQALGCEVSAINTVQFSNHTGYKQFKGRKTPAEEVAELYEGLKQSRLNDFDVLLSGYCPSAGVVQQVGKIARETRFASTTKPGAFFWVLDPVMGDEGKIYVSEEVVPAYKSLLRDADLILPNQFEAELLSGVTITDFKSLAEAIRVLHRSHRVPHIIITSVRLPHDEDEQEPELSIVGSTADSDFNPRLFRLRVPAFPVFFSGTGDMFAALMVARLREACLAAELLSTAHWQSPDEVAATELPLAKAAEKVLASMHLVLKKTMESRQQELEKMESAQEFNTGIGEEADKDNERDKYLRLTKAAEVRVVRNWKDLVYPPDIEAFKAHAVNVELSTNVSVEPDELGVVNMGTGGEIGQGAVHQT</sequence>
<organism evidence="8 9">
    <name type="scientific">Aureobasidium pullulans</name>
    <name type="common">Black yeast</name>
    <name type="synonym">Pullularia pullulans</name>
    <dbReference type="NCBI Taxonomy" id="5580"/>
    <lineage>
        <taxon>Eukaryota</taxon>
        <taxon>Fungi</taxon>
        <taxon>Dikarya</taxon>
        <taxon>Ascomycota</taxon>
        <taxon>Pezizomycotina</taxon>
        <taxon>Dothideomycetes</taxon>
        <taxon>Dothideomycetidae</taxon>
        <taxon>Dothideales</taxon>
        <taxon>Saccotheciaceae</taxon>
        <taxon>Aureobasidium</taxon>
    </lineage>
</organism>
<dbReference type="EC" id="2.7.1.35" evidence="2"/>
<protein>
    <recommendedName>
        <fullName evidence="2">pyridoxal kinase</fullName>
        <ecNumber evidence="2">2.7.1.35</ecNumber>
    </recommendedName>
</protein>
<evidence type="ECO:0000313" key="9">
    <source>
        <dbReference type="Proteomes" id="UP000306584"/>
    </source>
</evidence>
<dbReference type="GO" id="GO:0005829">
    <property type="term" value="C:cytosol"/>
    <property type="evidence" value="ECO:0007669"/>
    <property type="project" value="TreeGrafter"/>
</dbReference>
<dbReference type="NCBIfam" id="TIGR00687">
    <property type="entry name" value="pyridox_kin"/>
    <property type="match status" value="1"/>
</dbReference>
<dbReference type="CDD" id="cd01173">
    <property type="entry name" value="pyridoxal_pyridoxamine_kinase"/>
    <property type="match status" value="1"/>
</dbReference>